<evidence type="ECO:0000256" key="1">
    <source>
        <dbReference type="SAM" id="MobiDB-lite"/>
    </source>
</evidence>
<accession>A0A919P635</accession>
<dbReference type="AlphaFoldDB" id="A0A919P635"/>
<dbReference type="EMBL" id="BONK01000009">
    <property type="protein sequence ID" value="GIG22039.1"/>
    <property type="molecule type" value="Genomic_DNA"/>
</dbReference>
<proteinExistence type="predicted"/>
<organism evidence="2 3">
    <name type="scientific">Cellulomonas chitinilytica</name>
    <dbReference type="NCBI Taxonomy" id="398759"/>
    <lineage>
        <taxon>Bacteria</taxon>
        <taxon>Bacillati</taxon>
        <taxon>Actinomycetota</taxon>
        <taxon>Actinomycetes</taxon>
        <taxon>Micrococcales</taxon>
        <taxon>Cellulomonadaceae</taxon>
        <taxon>Cellulomonas</taxon>
    </lineage>
</organism>
<evidence type="ECO:0000313" key="2">
    <source>
        <dbReference type="EMBL" id="GIG22039.1"/>
    </source>
</evidence>
<name>A0A919P635_9CELL</name>
<feature type="compositionally biased region" description="Basic and acidic residues" evidence="1">
    <location>
        <begin position="17"/>
        <end position="33"/>
    </location>
</feature>
<gene>
    <name evidence="2" type="ORF">Cch01nite_27630</name>
</gene>
<sequence length="129" mass="13600">MTADTGEPLVELVPDGHAPDDHAVDVGDEERGGHPARGQTDAVALAVQVGQVAGPVVATPAEQEVEPLPGELVVRLPRLRFVVGGQRAQQESVRHRSQARRRVVPAMTGFRVATSSTVTTGQSELSNLP</sequence>
<keyword evidence="3" id="KW-1185">Reference proteome</keyword>
<protein>
    <submittedName>
        <fullName evidence="2">Uncharacterized protein</fullName>
    </submittedName>
</protein>
<evidence type="ECO:0000313" key="3">
    <source>
        <dbReference type="Proteomes" id="UP000632740"/>
    </source>
</evidence>
<feature type="region of interest" description="Disordered" evidence="1">
    <location>
        <begin position="1"/>
        <end position="38"/>
    </location>
</feature>
<dbReference type="Proteomes" id="UP000632740">
    <property type="component" value="Unassembled WGS sequence"/>
</dbReference>
<reference evidence="2" key="1">
    <citation type="submission" date="2021-01" db="EMBL/GenBank/DDBJ databases">
        <title>Whole genome shotgun sequence of Cellulomonas chitinilytica NBRC 110799.</title>
        <authorList>
            <person name="Komaki H."/>
            <person name="Tamura T."/>
        </authorList>
    </citation>
    <scope>NUCLEOTIDE SEQUENCE</scope>
    <source>
        <strain evidence="2">NBRC 110799</strain>
    </source>
</reference>
<comment type="caution">
    <text evidence="2">The sequence shown here is derived from an EMBL/GenBank/DDBJ whole genome shotgun (WGS) entry which is preliminary data.</text>
</comment>